<dbReference type="GO" id="GO:0033969">
    <property type="term" value="F:gamma-glutamyl-gamma-aminobutyrate hydrolase activity"/>
    <property type="evidence" value="ECO:0007669"/>
    <property type="project" value="TreeGrafter"/>
</dbReference>
<name>H3NMY7_9FIRM</name>
<dbReference type="PROSITE" id="PS51273">
    <property type="entry name" value="GATASE_TYPE_1"/>
    <property type="match status" value="1"/>
</dbReference>
<dbReference type="InterPro" id="IPR029062">
    <property type="entry name" value="Class_I_gatase-like"/>
</dbReference>
<dbReference type="CDD" id="cd01745">
    <property type="entry name" value="GATase1_2"/>
    <property type="match status" value="1"/>
</dbReference>
<dbReference type="SUPFAM" id="SSF52317">
    <property type="entry name" value="Class I glutamine amidotransferase-like"/>
    <property type="match status" value="1"/>
</dbReference>
<keyword evidence="2" id="KW-1185">Reference proteome</keyword>
<evidence type="ECO:0000313" key="1">
    <source>
        <dbReference type="EMBL" id="EHR34391.1"/>
    </source>
</evidence>
<dbReference type="GO" id="GO:0005829">
    <property type="term" value="C:cytosol"/>
    <property type="evidence" value="ECO:0007669"/>
    <property type="project" value="TreeGrafter"/>
</dbReference>
<comment type="caution">
    <text evidence="1">The sequence shown here is derived from an EMBL/GenBank/DDBJ whole genome shotgun (WGS) entry which is preliminary data.</text>
</comment>
<sequence>MKHNKIVVGISGSVIVDQGGIFPGYRRSYVNEDYVLSVIANGGVPFILPVTTDESIIESYIDNIDALILSGGHDIFPLNYSDQPLQKIGEVYPDRDNYDFKLLELAIRKDIPILGICRGFQIINVFHGGSLYQDLSYRDEETFKHNQGHSSDLVTHTIHIKKDSKLFSLLEDEKILVNSFHHQIVKEVGDDLEVSAQAEDGVVEAIEHKSYKFMLGVQWHPEMLHKKEKLMNNIFKELIDQAKK</sequence>
<dbReference type="AlphaFoldDB" id="H3NMY7"/>
<dbReference type="HOGENOM" id="CLU_030756_2_1_9"/>
<dbReference type="Pfam" id="PF07722">
    <property type="entry name" value="Peptidase_C26"/>
    <property type="match status" value="1"/>
</dbReference>
<dbReference type="FunFam" id="3.40.50.880:FF:000030">
    <property type="entry name" value="Gamma-glutamyl-gamma-aminobutyrate hydrolase PuuD"/>
    <property type="match status" value="1"/>
</dbReference>
<dbReference type="STRING" id="883114.HMPREF9709_00698"/>
<dbReference type="PANTHER" id="PTHR43235">
    <property type="entry name" value="GLUTAMINE AMIDOTRANSFERASE PB2B2.05-RELATED"/>
    <property type="match status" value="1"/>
</dbReference>
<dbReference type="GO" id="GO:0006598">
    <property type="term" value="P:polyamine catabolic process"/>
    <property type="evidence" value="ECO:0007669"/>
    <property type="project" value="TreeGrafter"/>
</dbReference>
<organism evidence="1 2">
    <name type="scientific">Helcococcus kunzii ATCC 51366</name>
    <dbReference type="NCBI Taxonomy" id="883114"/>
    <lineage>
        <taxon>Bacteria</taxon>
        <taxon>Bacillati</taxon>
        <taxon>Bacillota</taxon>
        <taxon>Tissierellia</taxon>
        <taxon>Tissierellales</taxon>
        <taxon>Peptoniphilaceae</taxon>
        <taxon>Helcococcus</taxon>
    </lineage>
</organism>
<dbReference type="GeneID" id="96998702"/>
<dbReference type="RefSeq" id="WP_005398003.1">
    <property type="nucleotide sequence ID" value="NZ_JH601088.1"/>
</dbReference>
<dbReference type="InterPro" id="IPR044668">
    <property type="entry name" value="PuuD-like"/>
</dbReference>
<dbReference type="InterPro" id="IPR011697">
    <property type="entry name" value="Peptidase_C26"/>
</dbReference>
<dbReference type="OrthoDB" id="9813383at2"/>
<dbReference type="EMBL" id="AGEI01000020">
    <property type="protein sequence ID" value="EHR34391.1"/>
    <property type="molecule type" value="Genomic_DNA"/>
</dbReference>
<reference evidence="1 2" key="1">
    <citation type="submission" date="2012-01" db="EMBL/GenBank/DDBJ databases">
        <title>The Genome Sequence of Helcococcus kunzii ATCC 51366.</title>
        <authorList>
            <consortium name="The Broad Institute Genome Sequencing Platform"/>
            <person name="Earl A."/>
            <person name="Ward D."/>
            <person name="Feldgarden M."/>
            <person name="Gevers D."/>
            <person name="Huys G."/>
            <person name="Young S.K."/>
            <person name="Zeng Q."/>
            <person name="Gargeya S."/>
            <person name="Fitzgerald M."/>
            <person name="Haas B."/>
            <person name="Abouelleil A."/>
            <person name="Alvarado L."/>
            <person name="Arachchi H.M."/>
            <person name="Berlin A."/>
            <person name="Chapman S.B."/>
            <person name="Gearin G."/>
            <person name="Goldberg J."/>
            <person name="Griggs A."/>
            <person name="Gujja S."/>
            <person name="Hansen M."/>
            <person name="Heiman D."/>
            <person name="Howarth C."/>
            <person name="Larimer J."/>
            <person name="Lui A."/>
            <person name="MacDonald P.J.P."/>
            <person name="McCowen C."/>
            <person name="Montmayeur A."/>
            <person name="Murphy C."/>
            <person name="Neiman D."/>
            <person name="Pearson M."/>
            <person name="Priest M."/>
            <person name="Roberts A."/>
            <person name="Saif S."/>
            <person name="Shea T."/>
            <person name="Sisk P."/>
            <person name="Stolte C."/>
            <person name="Sykes S."/>
            <person name="Wortman J."/>
            <person name="Nusbaum C."/>
            <person name="Birren B."/>
        </authorList>
    </citation>
    <scope>NUCLEOTIDE SEQUENCE [LARGE SCALE GENOMIC DNA]</scope>
    <source>
        <strain evidence="1 2">ATCC 51366</strain>
    </source>
</reference>
<dbReference type="Proteomes" id="UP000004191">
    <property type="component" value="Unassembled WGS sequence"/>
</dbReference>
<protein>
    <submittedName>
        <fullName evidence="1">Uncharacterized protein</fullName>
    </submittedName>
</protein>
<proteinExistence type="predicted"/>
<accession>H3NMY7</accession>
<dbReference type="Gene3D" id="3.40.50.880">
    <property type="match status" value="1"/>
</dbReference>
<dbReference type="PANTHER" id="PTHR43235:SF1">
    <property type="entry name" value="GLUTAMINE AMIDOTRANSFERASE PB2B2.05-RELATED"/>
    <property type="match status" value="1"/>
</dbReference>
<gene>
    <name evidence="1" type="ORF">HMPREF9709_00698</name>
</gene>
<evidence type="ECO:0000313" key="2">
    <source>
        <dbReference type="Proteomes" id="UP000004191"/>
    </source>
</evidence>
<dbReference type="PATRIC" id="fig|883114.3.peg.691"/>
<dbReference type="eggNOG" id="COG2071">
    <property type="taxonomic scope" value="Bacteria"/>
</dbReference>